<dbReference type="PANTHER" id="PTHR43421:SF1">
    <property type="entry name" value="METALLOPROTEASE PMBA"/>
    <property type="match status" value="1"/>
</dbReference>
<dbReference type="Proteomes" id="UP001156694">
    <property type="component" value="Unassembled WGS sequence"/>
</dbReference>
<dbReference type="InterPro" id="IPR036059">
    <property type="entry name" value="TldD/PmbA_sf"/>
</dbReference>
<accession>A0ABQ5VW16</accession>
<dbReference type="PANTHER" id="PTHR43421">
    <property type="entry name" value="METALLOPROTEASE PMBA"/>
    <property type="match status" value="1"/>
</dbReference>
<evidence type="ECO:0000256" key="1">
    <source>
        <dbReference type="ARBA" id="ARBA00005836"/>
    </source>
</evidence>
<keyword evidence="6" id="KW-1185">Reference proteome</keyword>
<evidence type="ECO:0000259" key="3">
    <source>
        <dbReference type="Pfam" id="PF19289"/>
    </source>
</evidence>
<feature type="domain" description="Metalloprotease TldD/E N-terminal" evidence="2">
    <location>
        <begin position="24"/>
        <end position="88"/>
    </location>
</feature>
<evidence type="ECO:0000259" key="4">
    <source>
        <dbReference type="Pfam" id="PF19290"/>
    </source>
</evidence>
<dbReference type="InterPro" id="IPR035068">
    <property type="entry name" value="TldD/PmbA_N"/>
</dbReference>
<comment type="similarity">
    <text evidence="1">Belongs to the peptidase U62 family.</text>
</comment>
<dbReference type="SUPFAM" id="SSF111283">
    <property type="entry name" value="Putative modulator of DNA gyrase, PmbA/TldD"/>
    <property type="match status" value="1"/>
</dbReference>
<name>A0ABQ5VW16_9RHOB</name>
<sequence length="448" mass="46285">MTSSLSDTAHQLLEIAAQAGADSADVLVVDGTSHSIEVRAGALEHAERAEGIDIGLRVIMNDRQASVSASNLSVEVMRDMAARAVAMANQAPQDPYCGLASSDQLAKSWDVDALDLYDATSPPSAAELQQAALSAEAAALAVEGVDQAQSAAAGYSDVGIHLATSNGFSGGYSRSTHSLSCVAISGTGAEMERDWSGEAFAHHHQLPTPEFIGTQAGTRAVARRGAIRPPTGTYPVLFDERISSTLIGHLAGAINGTSIVRGSSWLKDDMGAQILPKGMDLFEDPSRMHASGSKPFDAEGLPVAPRHLFKDGQLQGWTLDLATARQLGLNSSANATRGVSAPPSPSAGNLTLTSGENTREQLIADMGTGLIITSLIGSTINPNTGDYSRGAAGLWVENGAVTAVVNECTVAGNLREMLGGMIAANDARPHLSRVVPSLLVEGLTIAGA</sequence>
<comment type="caution">
    <text evidence="5">The sequence shown here is derived from an EMBL/GenBank/DDBJ whole genome shotgun (WGS) entry which is preliminary data.</text>
</comment>
<proteinExistence type="inferred from homology"/>
<dbReference type="InterPro" id="IPR045569">
    <property type="entry name" value="Metalloprtase-TldD/E_C"/>
</dbReference>
<dbReference type="InterPro" id="IPR045570">
    <property type="entry name" value="Metalloprtase-TldD/E_cen_dom"/>
</dbReference>
<evidence type="ECO:0000259" key="2">
    <source>
        <dbReference type="Pfam" id="PF01523"/>
    </source>
</evidence>
<dbReference type="InterPro" id="IPR002510">
    <property type="entry name" value="Metalloprtase-TldD/E_N"/>
</dbReference>
<protein>
    <submittedName>
        <fullName evidence="5">Modulator protein</fullName>
    </submittedName>
</protein>
<gene>
    <name evidence="5" type="primary">pmbA</name>
    <name evidence="5" type="ORF">GCM10007939_19240</name>
</gene>
<organism evidence="5 6">
    <name type="scientific">Amylibacter marinus</name>
    <dbReference type="NCBI Taxonomy" id="1475483"/>
    <lineage>
        <taxon>Bacteria</taxon>
        <taxon>Pseudomonadati</taxon>
        <taxon>Pseudomonadota</taxon>
        <taxon>Alphaproteobacteria</taxon>
        <taxon>Rhodobacterales</taxon>
        <taxon>Paracoccaceae</taxon>
        <taxon>Amylibacter</taxon>
    </lineage>
</organism>
<dbReference type="RefSeq" id="WP_284378335.1">
    <property type="nucleotide sequence ID" value="NZ_BSNN01000004.1"/>
</dbReference>
<evidence type="ECO:0000313" key="6">
    <source>
        <dbReference type="Proteomes" id="UP001156694"/>
    </source>
</evidence>
<feature type="domain" description="Metalloprotease TldD/E central" evidence="4">
    <location>
        <begin position="122"/>
        <end position="223"/>
    </location>
</feature>
<dbReference type="Pfam" id="PF19290">
    <property type="entry name" value="PmbA_TldD_2nd"/>
    <property type="match status" value="1"/>
</dbReference>
<dbReference type="InterPro" id="IPR047657">
    <property type="entry name" value="PmbA"/>
</dbReference>
<dbReference type="EMBL" id="BSNN01000004">
    <property type="protein sequence ID" value="GLQ35641.1"/>
    <property type="molecule type" value="Genomic_DNA"/>
</dbReference>
<dbReference type="Gene3D" id="3.30.2290.10">
    <property type="entry name" value="PmbA/TldD superfamily"/>
    <property type="match status" value="1"/>
</dbReference>
<evidence type="ECO:0000313" key="5">
    <source>
        <dbReference type="EMBL" id="GLQ35641.1"/>
    </source>
</evidence>
<reference evidence="6" key="1">
    <citation type="journal article" date="2019" name="Int. J. Syst. Evol. Microbiol.">
        <title>The Global Catalogue of Microorganisms (GCM) 10K type strain sequencing project: providing services to taxonomists for standard genome sequencing and annotation.</title>
        <authorList>
            <consortium name="The Broad Institute Genomics Platform"/>
            <consortium name="The Broad Institute Genome Sequencing Center for Infectious Disease"/>
            <person name="Wu L."/>
            <person name="Ma J."/>
        </authorList>
    </citation>
    <scope>NUCLEOTIDE SEQUENCE [LARGE SCALE GENOMIC DNA]</scope>
    <source>
        <strain evidence="6">NBRC 110140</strain>
    </source>
</reference>
<dbReference type="Pfam" id="PF19289">
    <property type="entry name" value="PmbA_TldD_3rd"/>
    <property type="match status" value="1"/>
</dbReference>
<dbReference type="Pfam" id="PF01523">
    <property type="entry name" value="PmbA_TldD_1st"/>
    <property type="match status" value="1"/>
</dbReference>
<feature type="domain" description="Metalloprotease TldD/E C-terminal" evidence="3">
    <location>
        <begin position="231"/>
        <end position="447"/>
    </location>
</feature>